<dbReference type="GO" id="GO:0032991">
    <property type="term" value="C:protein-containing complex"/>
    <property type="evidence" value="ECO:0007669"/>
    <property type="project" value="Ensembl"/>
</dbReference>
<evidence type="ECO:0000256" key="10">
    <source>
        <dbReference type="ARBA" id="ARBA00023224"/>
    </source>
</evidence>
<reference evidence="14" key="2">
    <citation type="submission" date="2025-08" db="UniProtKB">
        <authorList>
            <consortium name="Ensembl"/>
        </authorList>
    </citation>
    <scope>IDENTIFICATION</scope>
    <source>
        <strain evidence="14">2N</strain>
    </source>
</reference>
<dbReference type="SUPFAM" id="SSF81321">
    <property type="entry name" value="Family A G protein-coupled receptor-like"/>
    <property type="match status" value="1"/>
</dbReference>
<dbReference type="Gene3D" id="1.20.1070.10">
    <property type="entry name" value="Rhodopsin 7-helix transmembrane proteins"/>
    <property type="match status" value="1"/>
</dbReference>
<reference evidence="15" key="1">
    <citation type="journal article" date="2011" name="Nature">
        <title>A high-resolution map of human evolutionary constraint using 29 mammals.</title>
        <authorList>
            <person name="Lindblad-Toh K."/>
            <person name="Garber M."/>
            <person name="Zuk O."/>
            <person name="Lin M.F."/>
            <person name="Parker B.J."/>
            <person name="Washietl S."/>
            <person name="Kheradpour P."/>
            <person name="Ernst J."/>
            <person name="Jordan G."/>
            <person name="Mauceli E."/>
            <person name="Ward L.D."/>
            <person name="Lowe C.B."/>
            <person name="Holloway A.K."/>
            <person name="Clamp M."/>
            <person name="Gnerre S."/>
            <person name="Alfoldi J."/>
            <person name="Beal K."/>
            <person name="Chang J."/>
            <person name="Clawson H."/>
            <person name="Cuff J."/>
            <person name="Di Palma F."/>
            <person name="Fitzgerald S."/>
            <person name="Flicek P."/>
            <person name="Guttman M."/>
            <person name="Hubisz M.J."/>
            <person name="Jaffe D.B."/>
            <person name="Jungreis I."/>
            <person name="Kent W.J."/>
            <person name="Kostka D."/>
            <person name="Lara M."/>
            <person name="Martins A.L."/>
            <person name="Massingham T."/>
            <person name="Moltke I."/>
            <person name="Raney B.J."/>
            <person name="Rasmussen M.D."/>
            <person name="Robinson J."/>
            <person name="Stark A."/>
            <person name="Vilella A.J."/>
            <person name="Wen J."/>
            <person name="Xie X."/>
            <person name="Zody M.C."/>
            <person name="Baldwin J."/>
            <person name="Bloom T."/>
            <person name="Chin C.W."/>
            <person name="Heiman D."/>
            <person name="Nicol R."/>
            <person name="Nusbaum C."/>
            <person name="Young S."/>
            <person name="Wilkinson J."/>
            <person name="Worley K.C."/>
            <person name="Kovar C.L."/>
            <person name="Muzny D.M."/>
            <person name="Gibbs R.A."/>
            <person name="Cree A."/>
            <person name="Dihn H.H."/>
            <person name="Fowler G."/>
            <person name="Jhangiani S."/>
            <person name="Joshi V."/>
            <person name="Lee S."/>
            <person name="Lewis L.R."/>
            <person name="Nazareth L.V."/>
            <person name="Okwuonu G."/>
            <person name="Santibanez J."/>
            <person name="Warren W.C."/>
            <person name="Mardis E.R."/>
            <person name="Weinstock G.M."/>
            <person name="Wilson R.K."/>
            <person name="Delehaunty K."/>
            <person name="Dooling D."/>
            <person name="Fronik C."/>
            <person name="Fulton L."/>
            <person name="Fulton B."/>
            <person name="Graves T."/>
            <person name="Minx P."/>
            <person name="Sodergren E."/>
            <person name="Birney E."/>
            <person name="Margulies E.H."/>
            <person name="Herrero J."/>
            <person name="Green E.D."/>
            <person name="Haussler D."/>
            <person name="Siepel A."/>
            <person name="Goldman N."/>
            <person name="Pollard K.S."/>
            <person name="Pedersen J.S."/>
            <person name="Lander E.S."/>
            <person name="Kellis M."/>
        </authorList>
    </citation>
    <scope>NUCLEOTIDE SEQUENCE [LARGE SCALE GENOMIC DNA]</scope>
    <source>
        <strain evidence="15">2N</strain>
    </source>
</reference>
<evidence type="ECO:0000256" key="3">
    <source>
        <dbReference type="ARBA" id="ARBA00022692"/>
    </source>
</evidence>
<dbReference type="InParanoid" id="H0UZE3"/>
<dbReference type="GO" id="GO:0007200">
    <property type="term" value="P:phospholipase C-activating G protein-coupled receptor signaling pathway"/>
    <property type="evidence" value="ECO:0007669"/>
    <property type="project" value="TreeGrafter"/>
</dbReference>
<evidence type="ECO:0000259" key="13">
    <source>
        <dbReference type="PROSITE" id="PS50262"/>
    </source>
</evidence>
<dbReference type="InterPro" id="IPR017452">
    <property type="entry name" value="GPCR_Rhodpsn_7TM"/>
</dbReference>
<feature type="disulfide bond" evidence="11">
    <location>
        <begin position="126"/>
        <end position="204"/>
    </location>
</feature>
<reference evidence="14" key="3">
    <citation type="submission" date="2025-09" db="UniProtKB">
        <authorList>
            <consortium name="Ensembl"/>
        </authorList>
    </citation>
    <scope>IDENTIFICATION</scope>
    <source>
        <strain evidence="14">2N</strain>
    </source>
</reference>
<evidence type="ECO:0000256" key="5">
    <source>
        <dbReference type="ARBA" id="ARBA00023040"/>
    </source>
</evidence>
<evidence type="ECO:0000256" key="9">
    <source>
        <dbReference type="ARBA" id="ARBA00023180"/>
    </source>
</evidence>
<keyword evidence="4 12" id="KW-1133">Transmembrane helix</keyword>
<dbReference type="STRING" id="10141.ENSCPOP00000002546"/>
<dbReference type="Bgee" id="ENSCPOG00000002801">
    <property type="expression patterns" value="Expressed in liver and 8 other cell types or tissues"/>
</dbReference>
<dbReference type="FunFam" id="1.20.1070.10:FF:000040">
    <property type="entry name" value="Coagulation factor 2 (thrombin) receptor"/>
    <property type="match status" value="1"/>
</dbReference>
<dbReference type="eggNOG" id="ENOG502QWI1">
    <property type="taxonomic scope" value="Eukaryota"/>
</dbReference>
<dbReference type="VEuPathDB" id="HostDB:ENSCPOG00000002801"/>
<feature type="transmembrane region" description="Helical" evidence="12">
    <location>
        <begin position="170"/>
        <end position="190"/>
    </location>
</feature>
<keyword evidence="15" id="KW-1185">Reference proteome</keyword>
<dbReference type="GO" id="GO:0032024">
    <property type="term" value="P:positive regulation of insulin secretion"/>
    <property type="evidence" value="ECO:0007669"/>
    <property type="project" value="Ensembl"/>
</dbReference>
<keyword evidence="7 11" id="KW-1015">Disulfide bond</keyword>
<keyword evidence="10" id="KW-0807">Transducer</keyword>
<keyword evidence="9" id="KW-0325">Glycoprotein</keyword>
<feature type="transmembrane region" description="Helical" evidence="12">
    <location>
        <begin position="296"/>
        <end position="319"/>
    </location>
</feature>
<accession>H0UZE3</accession>
<dbReference type="PROSITE" id="PS50262">
    <property type="entry name" value="G_PROTEIN_RECEP_F1_2"/>
    <property type="match status" value="1"/>
</dbReference>
<evidence type="ECO:0000313" key="15">
    <source>
        <dbReference type="Proteomes" id="UP000005447"/>
    </source>
</evidence>
<dbReference type="InterPro" id="IPR000276">
    <property type="entry name" value="GPCR_Rhodpsn"/>
</dbReference>
<comment type="subcellular location">
    <subcellularLocation>
        <location evidence="1">Cell membrane</location>
        <topology evidence="1">Multi-pass membrane protein</topology>
    </subcellularLocation>
</comment>
<dbReference type="GO" id="GO:0015057">
    <property type="term" value="F:thrombin-activated receptor activity"/>
    <property type="evidence" value="ECO:0007669"/>
    <property type="project" value="InterPro"/>
</dbReference>
<keyword evidence="5" id="KW-0297">G-protein coupled receptor</keyword>
<evidence type="ECO:0000256" key="11">
    <source>
        <dbReference type="PIRSR" id="PIRSR603912-52"/>
    </source>
</evidence>
<dbReference type="Proteomes" id="UP000005447">
    <property type="component" value="Unassembled WGS sequence"/>
</dbReference>
<evidence type="ECO:0000256" key="8">
    <source>
        <dbReference type="ARBA" id="ARBA00023170"/>
    </source>
</evidence>
<feature type="transmembrane region" description="Helical" evidence="12">
    <location>
        <begin position="262"/>
        <end position="284"/>
    </location>
</feature>
<evidence type="ECO:0000256" key="7">
    <source>
        <dbReference type="ARBA" id="ARBA00023157"/>
    </source>
</evidence>
<dbReference type="InterPro" id="IPR003943">
    <property type="entry name" value="Prot_act_rcpt_3"/>
</dbReference>
<dbReference type="OMA" id="VVFYGNM"/>
<evidence type="ECO:0000256" key="12">
    <source>
        <dbReference type="SAM" id="Phobius"/>
    </source>
</evidence>
<dbReference type="GO" id="GO:0007596">
    <property type="term" value="P:blood coagulation"/>
    <property type="evidence" value="ECO:0007669"/>
    <property type="project" value="InterPro"/>
</dbReference>
<feature type="domain" description="G-protein coupled receptors family 1 profile" evidence="13">
    <location>
        <begin position="61"/>
        <end position="317"/>
    </location>
</feature>
<dbReference type="GO" id="GO:0035025">
    <property type="term" value="P:positive regulation of Rho protein signal transduction"/>
    <property type="evidence" value="ECO:0007669"/>
    <property type="project" value="TreeGrafter"/>
</dbReference>
<dbReference type="PRINTS" id="PR00237">
    <property type="entry name" value="GPCRRHODOPSN"/>
</dbReference>
<name>H0UZE3_CAVPO</name>
<feature type="transmembrane region" description="Helical" evidence="12">
    <location>
        <begin position="88"/>
        <end position="108"/>
    </location>
</feature>
<feature type="transmembrane region" description="Helical" evidence="12">
    <location>
        <begin position="128"/>
        <end position="149"/>
    </location>
</feature>
<evidence type="ECO:0000256" key="2">
    <source>
        <dbReference type="ARBA" id="ARBA00022475"/>
    </source>
</evidence>
<dbReference type="GeneTree" id="ENSGT01050000244840"/>
<dbReference type="Pfam" id="PF00001">
    <property type="entry name" value="7tm_1"/>
    <property type="match status" value="1"/>
</dbReference>
<dbReference type="GO" id="GO:1990806">
    <property type="term" value="P:ligand-gated ion channel signaling pathway"/>
    <property type="evidence" value="ECO:0007669"/>
    <property type="project" value="Ensembl"/>
</dbReference>
<evidence type="ECO:0000256" key="4">
    <source>
        <dbReference type="ARBA" id="ARBA00022989"/>
    </source>
</evidence>
<evidence type="ECO:0000256" key="1">
    <source>
        <dbReference type="ARBA" id="ARBA00004651"/>
    </source>
</evidence>
<sequence>MTPWHYPNSAIKTLHGAPQTLLQTSPFLTENCFEGNVSNLHVNNATTGHLSSPLSSKVIPTIYLLVFVVGVPANTVTLRKVFFKTTSIAIFHMNLAIADTLFCATLPFKVAYHLNGDHWVFGEVMCQAITVIFYGNMYCSVLLLACMSINRYLATIYPFVFRRLSKYTCAWLACGLVWAIVFFYMLPYFILKQDYLVPPNITTCRDVHSTCESTPPFHLYHFISMTLFGFLIPYVTVIYCYTNIICKLNAHDPKLRRYIKAILLILVIFTICFVPSNILFAIYYANYYSNNTEGLYVIYLIGLCLGSLNSCLDPFLYFLMSKVTDQLRM</sequence>
<dbReference type="GO" id="GO:0048018">
    <property type="term" value="F:receptor ligand activity"/>
    <property type="evidence" value="ECO:0007669"/>
    <property type="project" value="Ensembl"/>
</dbReference>
<protein>
    <submittedName>
        <fullName evidence="14">Coagulation factor II thrombin receptor like 2</fullName>
    </submittedName>
</protein>
<dbReference type="InterPro" id="IPR003912">
    <property type="entry name" value="Protea_act_rcpt"/>
</dbReference>
<dbReference type="FunCoup" id="H0UZE3">
    <property type="interactions" value="430"/>
</dbReference>
<dbReference type="PRINTS" id="PR01428">
    <property type="entry name" value="PROTEASEAR"/>
</dbReference>
<keyword evidence="3 12" id="KW-0812">Transmembrane</keyword>
<dbReference type="EMBL" id="AAKN02031359">
    <property type="status" value="NOT_ANNOTATED_CDS"/>
    <property type="molecule type" value="Genomic_DNA"/>
</dbReference>
<dbReference type="AlphaFoldDB" id="H0UZE3"/>
<dbReference type="PRINTS" id="PR01429">
    <property type="entry name" value="PROTEASEAR3"/>
</dbReference>
<dbReference type="GO" id="GO:0016324">
    <property type="term" value="C:apical plasma membrane"/>
    <property type="evidence" value="ECO:0007669"/>
    <property type="project" value="Ensembl"/>
</dbReference>
<dbReference type="PANTHER" id="PTHR24232">
    <property type="entry name" value="G-PROTEIN COUPLED RECEPTOR"/>
    <property type="match status" value="1"/>
</dbReference>
<evidence type="ECO:0000256" key="6">
    <source>
        <dbReference type="ARBA" id="ARBA00023136"/>
    </source>
</evidence>
<dbReference type="HOGENOM" id="CLU_009579_8_2_1"/>
<organism evidence="14 15">
    <name type="scientific">Cavia porcellus</name>
    <name type="common">Guinea pig</name>
    <dbReference type="NCBI Taxonomy" id="10141"/>
    <lineage>
        <taxon>Eukaryota</taxon>
        <taxon>Metazoa</taxon>
        <taxon>Chordata</taxon>
        <taxon>Craniata</taxon>
        <taxon>Vertebrata</taxon>
        <taxon>Euteleostomi</taxon>
        <taxon>Mammalia</taxon>
        <taxon>Eutheria</taxon>
        <taxon>Euarchontoglires</taxon>
        <taxon>Glires</taxon>
        <taxon>Rodentia</taxon>
        <taxon>Hystricomorpha</taxon>
        <taxon>Caviidae</taxon>
        <taxon>Cavia</taxon>
    </lineage>
</organism>
<keyword evidence="6 12" id="KW-0472">Membrane</keyword>
<keyword evidence="2" id="KW-1003">Cell membrane</keyword>
<feature type="transmembrane region" description="Helical" evidence="12">
    <location>
        <begin position="58"/>
        <end position="76"/>
    </location>
</feature>
<proteinExistence type="predicted"/>
<keyword evidence="8" id="KW-0675">Receptor</keyword>
<dbReference type="Ensembl" id="ENSCPOT00000002836.3">
    <property type="protein sequence ID" value="ENSCPOP00000002546.3"/>
    <property type="gene ID" value="ENSCPOG00000002801.4"/>
</dbReference>
<evidence type="ECO:0000313" key="14">
    <source>
        <dbReference type="Ensembl" id="ENSCPOP00000002546.3"/>
    </source>
</evidence>
<gene>
    <name evidence="14" type="primary">F2RL2</name>
</gene>
<dbReference type="PANTHER" id="PTHR24232:SF0">
    <property type="entry name" value="PROTEINASE-ACTIVATED RECEPTOR 3"/>
    <property type="match status" value="1"/>
</dbReference>
<feature type="transmembrane region" description="Helical" evidence="12">
    <location>
        <begin position="219"/>
        <end position="241"/>
    </location>
</feature>